<organism evidence="1 2">
    <name type="scientific">Thermomonas aquatica</name>
    <dbReference type="NCBI Taxonomy" id="2202149"/>
    <lineage>
        <taxon>Bacteria</taxon>
        <taxon>Pseudomonadati</taxon>
        <taxon>Pseudomonadota</taxon>
        <taxon>Gammaproteobacteria</taxon>
        <taxon>Lysobacterales</taxon>
        <taxon>Lysobacteraceae</taxon>
        <taxon>Thermomonas</taxon>
    </lineage>
</organism>
<dbReference type="EMBL" id="CP040871">
    <property type="protein sequence ID" value="QDA56127.1"/>
    <property type="molecule type" value="Genomic_DNA"/>
</dbReference>
<name>A0A5B7ZMJ9_9GAMM</name>
<evidence type="ECO:0000313" key="1">
    <source>
        <dbReference type="EMBL" id="QDA56127.1"/>
    </source>
</evidence>
<gene>
    <name evidence="1" type="ORF">FHQ07_01700</name>
</gene>
<keyword evidence="2" id="KW-1185">Reference proteome</keyword>
<dbReference type="Proteomes" id="UP000308149">
    <property type="component" value="Chromosome"/>
</dbReference>
<evidence type="ECO:0000313" key="2">
    <source>
        <dbReference type="Proteomes" id="UP000308149"/>
    </source>
</evidence>
<dbReference type="Pfam" id="PF05930">
    <property type="entry name" value="Phage_AlpA"/>
    <property type="match status" value="1"/>
</dbReference>
<dbReference type="RefSeq" id="WP_139715055.1">
    <property type="nucleotide sequence ID" value="NZ_CP040871.1"/>
</dbReference>
<dbReference type="KEGG" id="thes:FHQ07_01700"/>
<reference evidence="1 2" key="1">
    <citation type="submission" date="2019-06" db="EMBL/GenBank/DDBJ databases">
        <title>Thermomonas aquatica sp. nov., isolated from an industrial wastewater treatment plant.</title>
        <authorList>
            <person name="Jeon J.H."/>
            <person name="Park D.-S."/>
        </authorList>
    </citation>
    <scope>NUCLEOTIDE SEQUENCE [LARGE SCALE GENOMIC DNA]</scope>
    <source>
        <strain evidence="1 2">SY21</strain>
    </source>
</reference>
<dbReference type="AlphaFoldDB" id="A0A5B7ZMJ9"/>
<dbReference type="InterPro" id="IPR052931">
    <property type="entry name" value="Prophage_regulatory_activator"/>
</dbReference>
<dbReference type="InterPro" id="IPR010260">
    <property type="entry name" value="AlpA"/>
</dbReference>
<proteinExistence type="predicted"/>
<accession>A0A5B7ZMJ9</accession>
<dbReference type="PANTHER" id="PTHR36154">
    <property type="entry name" value="DNA-BINDING TRANSCRIPTIONAL ACTIVATOR ALPA"/>
    <property type="match status" value="1"/>
</dbReference>
<protein>
    <submittedName>
        <fullName evidence="1">AlpA family transcriptional regulator</fullName>
    </submittedName>
</protein>
<dbReference type="PANTHER" id="PTHR36154:SF1">
    <property type="entry name" value="DNA-BINDING TRANSCRIPTIONAL ACTIVATOR ALPA"/>
    <property type="match status" value="1"/>
</dbReference>
<dbReference type="OrthoDB" id="5298532at2"/>
<dbReference type="Gene3D" id="1.10.238.160">
    <property type="match status" value="1"/>
</dbReference>
<sequence>MPTDQVTPYLLRLPSVKRLCGLSRSEIYRRVAAGTFPAPVKLGERASAWPEHEIAAWCASRIAARDAKAAA</sequence>